<evidence type="ECO:0000313" key="11">
    <source>
        <dbReference type="Proteomes" id="UP000180254"/>
    </source>
</evidence>
<evidence type="ECO:0000256" key="6">
    <source>
        <dbReference type="ARBA" id="ARBA00023004"/>
    </source>
</evidence>
<keyword evidence="1 8" id="KW-0813">Transport</keyword>
<feature type="domain" description="4Fe-4S ferredoxin-type" evidence="9">
    <location>
        <begin position="31"/>
        <end position="61"/>
    </location>
</feature>
<dbReference type="InterPro" id="IPR050572">
    <property type="entry name" value="Fe-S_Ferredoxin"/>
</dbReference>
<dbReference type="PROSITE" id="PS00198">
    <property type="entry name" value="4FE4S_FER_1"/>
    <property type="match status" value="1"/>
</dbReference>
<dbReference type="Pfam" id="PF12838">
    <property type="entry name" value="Fer4_7"/>
    <property type="match status" value="1"/>
</dbReference>
<evidence type="ECO:0000256" key="8">
    <source>
        <dbReference type="RuleBase" id="RU368020"/>
    </source>
</evidence>
<feature type="domain" description="4Fe-4S ferredoxin-type" evidence="9">
    <location>
        <begin position="1"/>
        <end position="30"/>
    </location>
</feature>
<dbReference type="InterPro" id="IPR017900">
    <property type="entry name" value="4Fe4S_Fe_S_CS"/>
</dbReference>
<dbReference type="PROSITE" id="PS51379">
    <property type="entry name" value="4FE4S_FER_2"/>
    <property type="match status" value="2"/>
</dbReference>
<dbReference type="GO" id="GO:0009055">
    <property type="term" value="F:electron transfer activity"/>
    <property type="evidence" value="ECO:0007669"/>
    <property type="project" value="UniProtKB-UniRule"/>
</dbReference>
<keyword evidence="3 8" id="KW-0479">Metal-binding</keyword>
<name>A0A1S1V558_9FIRM</name>
<keyword evidence="2" id="KW-0004">4Fe-4S</keyword>
<dbReference type="GO" id="GO:0051539">
    <property type="term" value="F:4 iron, 4 sulfur cluster binding"/>
    <property type="evidence" value="ECO:0007669"/>
    <property type="project" value="UniProtKB-KW"/>
</dbReference>
<keyword evidence="4" id="KW-0677">Repeat</keyword>
<gene>
    <name evidence="10" type="ORF">EUAN_20700</name>
</gene>
<dbReference type="PANTHER" id="PTHR43687:SF6">
    <property type="entry name" value="L-ASPARTATE SEMIALDEHYDE SULFURTRANSFERASE IRON-SULFUR SUBUNIT"/>
    <property type="match status" value="1"/>
</dbReference>
<comment type="caution">
    <text evidence="10">The sequence shown here is derived from an EMBL/GenBank/DDBJ whole genome shotgun (WGS) entry which is preliminary data.</text>
</comment>
<reference evidence="10 11" key="1">
    <citation type="submission" date="2016-09" db="EMBL/GenBank/DDBJ databases">
        <title>Genome sequence of Eubacterium angustum.</title>
        <authorList>
            <person name="Poehlein A."/>
            <person name="Daniel R."/>
        </authorList>
    </citation>
    <scope>NUCLEOTIDE SEQUENCE [LARGE SCALE GENOMIC DNA]</scope>
    <source>
        <strain evidence="10 11">DSM 1989</strain>
    </source>
</reference>
<dbReference type="Gene3D" id="3.30.70.20">
    <property type="match status" value="1"/>
</dbReference>
<evidence type="ECO:0000259" key="9">
    <source>
        <dbReference type="PROSITE" id="PS51379"/>
    </source>
</evidence>
<dbReference type="PANTHER" id="PTHR43687">
    <property type="entry name" value="ADENYLYLSULFATE REDUCTASE, BETA SUBUNIT"/>
    <property type="match status" value="1"/>
</dbReference>
<dbReference type="OrthoDB" id="9804603at2"/>
<evidence type="ECO:0000256" key="4">
    <source>
        <dbReference type="ARBA" id="ARBA00022737"/>
    </source>
</evidence>
<dbReference type="STRING" id="39480.EUAN_20700"/>
<keyword evidence="5 8" id="KW-0249">Electron transport</keyword>
<proteinExistence type="predicted"/>
<evidence type="ECO:0000256" key="3">
    <source>
        <dbReference type="ARBA" id="ARBA00022723"/>
    </source>
</evidence>
<dbReference type="EMBL" id="MKIE01000011">
    <property type="protein sequence ID" value="OHW61530.1"/>
    <property type="molecule type" value="Genomic_DNA"/>
</dbReference>
<evidence type="ECO:0000256" key="7">
    <source>
        <dbReference type="ARBA" id="ARBA00023014"/>
    </source>
</evidence>
<keyword evidence="11" id="KW-1185">Reference proteome</keyword>
<keyword evidence="6 8" id="KW-0408">Iron</keyword>
<keyword evidence="7 8" id="KW-0411">Iron-sulfur</keyword>
<comment type="function">
    <text evidence="8">Ferredoxins are iron-sulfur proteins that transfer electrons in a wide variety of metabolic reactions.</text>
</comment>
<evidence type="ECO:0000256" key="5">
    <source>
        <dbReference type="ARBA" id="ARBA00022982"/>
    </source>
</evidence>
<organism evidence="10 11">
    <name type="scientific">Andreesenia angusta</name>
    <dbReference type="NCBI Taxonomy" id="39480"/>
    <lineage>
        <taxon>Bacteria</taxon>
        <taxon>Bacillati</taxon>
        <taxon>Bacillota</taxon>
        <taxon>Tissierellia</taxon>
        <taxon>Tissierellales</taxon>
        <taxon>Gottschalkiaceae</taxon>
        <taxon>Andreesenia</taxon>
    </lineage>
</organism>
<dbReference type="Proteomes" id="UP000180254">
    <property type="component" value="Unassembled WGS sequence"/>
</dbReference>
<dbReference type="AlphaFoldDB" id="A0A1S1V558"/>
<dbReference type="PRINTS" id="PR00352">
    <property type="entry name" value="3FE4SFRDOXIN"/>
</dbReference>
<dbReference type="InterPro" id="IPR017896">
    <property type="entry name" value="4Fe4S_Fe-S-bd"/>
</dbReference>
<dbReference type="GO" id="GO:0005506">
    <property type="term" value="F:iron ion binding"/>
    <property type="evidence" value="ECO:0007669"/>
    <property type="project" value="UniProtKB-UniRule"/>
</dbReference>
<sequence length="103" mass="11225">MSIAIDRQKCIGCSRCVKSCPGGLIYQDGEDKSYIKYPKDCWACMACVKSCPTGAISCYLGAELGGRGGKMTARDSVDKLEWKIEAGGAETEIVVDRRESNKY</sequence>
<evidence type="ECO:0000256" key="2">
    <source>
        <dbReference type="ARBA" id="ARBA00022485"/>
    </source>
</evidence>
<dbReference type="RefSeq" id="WP_071064274.1">
    <property type="nucleotide sequence ID" value="NZ_MKIE01000011.1"/>
</dbReference>
<dbReference type="InterPro" id="IPR001080">
    <property type="entry name" value="3Fe4S_ferredoxin"/>
</dbReference>
<accession>A0A1S1V558</accession>
<evidence type="ECO:0000313" key="10">
    <source>
        <dbReference type="EMBL" id="OHW61530.1"/>
    </source>
</evidence>
<dbReference type="SUPFAM" id="SSF54862">
    <property type="entry name" value="4Fe-4S ferredoxins"/>
    <property type="match status" value="1"/>
</dbReference>
<evidence type="ECO:0000256" key="1">
    <source>
        <dbReference type="ARBA" id="ARBA00022448"/>
    </source>
</evidence>
<protein>
    <recommendedName>
        <fullName evidence="8">Ferredoxin</fullName>
    </recommendedName>
</protein>